<sequence>MKLKNISVSHLTSLQGLFLRVRHLEIEGKVNSLWNIYWKYARLEGESRINPDDFIQKDGFSFILTTFKKLRTFKYKKYSKGENLAISLNIEKQLVKEVMLTVNYLSCRFTFDESSFIVLGSSTATEKPGLQEHLASILALTDDTLYNLKVPKSISVHQLELTGFGYTSSNQHAIKNIFPFLRAKSIHIHDIPLNMNICSASLSTSLNLHGASTFIVPLESIKAGFPNLKELSFHDFYHPQTFSDELKFSHLETITMRSSVSLAFWKKLIPMCPQLKLVNLKLYINTLKILRKLFPNITFKNQ</sequence>
<reference evidence="1" key="1">
    <citation type="submission" date="2022-04" db="EMBL/GenBank/DDBJ databases">
        <title>Genome of the entomopathogenic fungus Entomophthora muscae.</title>
        <authorList>
            <person name="Elya C."/>
            <person name="Lovett B.R."/>
            <person name="Lee E."/>
            <person name="Macias A.M."/>
            <person name="Hajek A.E."/>
            <person name="De Bivort B.L."/>
            <person name="Kasson M.T."/>
            <person name="De Fine Licht H.H."/>
            <person name="Stajich J.E."/>
        </authorList>
    </citation>
    <scope>NUCLEOTIDE SEQUENCE</scope>
    <source>
        <strain evidence="1">Berkeley</strain>
    </source>
</reference>
<dbReference type="Proteomes" id="UP001165960">
    <property type="component" value="Unassembled WGS sequence"/>
</dbReference>
<protein>
    <submittedName>
        <fullName evidence="1">Uncharacterized protein</fullName>
    </submittedName>
</protein>
<gene>
    <name evidence="1" type="ORF">DSO57_1020386</name>
</gene>
<organism evidence="1 2">
    <name type="scientific">Entomophthora muscae</name>
    <dbReference type="NCBI Taxonomy" id="34485"/>
    <lineage>
        <taxon>Eukaryota</taxon>
        <taxon>Fungi</taxon>
        <taxon>Fungi incertae sedis</taxon>
        <taxon>Zoopagomycota</taxon>
        <taxon>Entomophthoromycotina</taxon>
        <taxon>Entomophthoromycetes</taxon>
        <taxon>Entomophthorales</taxon>
        <taxon>Entomophthoraceae</taxon>
        <taxon>Entomophthora</taxon>
    </lineage>
</organism>
<evidence type="ECO:0000313" key="2">
    <source>
        <dbReference type="Proteomes" id="UP001165960"/>
    </source>
</evidence>
<dbReference type="EMBL" id="QTSX02000095">
    <property type="protein sequence ID" value="KAJ9088718.1"/>
    <property type="molecule type" value="Genomic_DNA"/>
</dbReference>
<name>A0ACC2UNV2_9FUNG</name>
<keyword evidence="2" id="KW-1185">Reference proteome</keyword>
<evidence type="ECO:0000313" key="1">
    <source>
        <dbReference type="EMBL" id="KAJ9088718.1"/>
    </source>
</evidence>
<accession>A0ACC2UNV2</accession>
<comment type="caution">
    <text evidence="1">The sequence shown here is derived from an EMBL/GenBank/DDBJ whole genome shotgun (WGS) entry which is preliminary data.</text>
</comment>
<proteinExistence type="predicted"/>